<accession>A0A2G1W8Q7</accession>
<evidence type="ECO:0000256" key="3">
    <source>
        <dbReference type="PIRSR" id="PIRSR006241-50"/>
    </source>
</evidence>
<comment type="caution">
    <text evidence="5">The sequence shown here is derived from an EMBL/GenBank/DDBJ whole genome shotgun (WGS) entry which is preliminary data.</text>
</comment>
<dbReference type="Proteomes" id="UP000225740">
    <property type="component" value="Unassembled WGS sequence"/>
</dbReference>
<dbReference type="GeneID" id="90608594"/>
<dbReference type="PANTHER" id="PTHR43489:SF3">
    <property type="entry name" value="XYLOSE ISOMERASE DOMAIN PROTEIN TIM BARREL"/>
    <property type="match status" value="1"/>
</dbReference>
<dbReference type="Pfam" id="PF01261">
    <property type="entry name" value="AP_endonuc_2"/>
    <property type="match status" value="1"/>
</dbReference>
<dbReference type="OrthoDB" id="9786584at2"/>
<evidence type="ECO:0000313" key="6">
    <source>
        <dbReference type="Proteomes" id="UP000225740"/>
    </source>
</evidence>
<keyword evidence="6" id="KW-1185">Reference proteome</keyword>
<sequence length="259" mass="28327">MNSPARLKASVCVDAVLENQPTVDAMKLVAECGYPAFEFWKWWDKDLDAINQAREELHLQVAACCTKFVSLVDPSTRAEYLSGLKESIAAAGRLNCPVLISQVGDARPGVDRAEQRDCMVAGLKEAAPMLEDSGVVLAIEPLNELIDHAGYYLVRSDEAFSIIDEVGSPNVKVTFDIYHQQISEGHVIANLTKNIDAIAHFHAAGNPGRHELDRGELHYPSIFAAIADTDYSGHVGLEYWPVNDPAAGLRDAASWIKKV</sequence>
<reference evidence="5 6" key="1">
    <citation type="submission" date="2017-06" db="EMBL/GenBank/DDBJ databases">
        <title>Description of Rhodopirellula bahusiensis sp. nov.</title>
        <authorList>
            <person name="Kizina J."/>
            <person name="Harder J."/>
        </authorList>
    </citation>
    <scope>NUCLEOTIDE SEQUENCE [LARGE SCALE GENOMIC DNA]</scope>
    <source>
        <strain evidence="5 6">SWK21</strain>
    </source>
</reference>
<proteinExistence type="inferred from homology"/>
<evidence type="ECO:0000256" key="2">
    <source>
        <dbReference type="PIRNR" id="PIRNR006241"/>
    </source>
</evidence>
<feature type="active site" description="Proton donor/acceptor" evidence="3">
    <location>
        <position position="140"/>
    </location>
</feature>
<evidence type="ECO:0000259" key="4">
    <source>
        <dbReference type="Pfam" id="PF01261"/>
    </source>
</evidence>
<dbReference type="Gene3D" id="3.20.20.150">
    <property type="entry name" value="Divalent-metal-dependent TIM barrel enzymes"/>
    <property type="match status" value="1"/>
</dbReference>
<dbReference type="AlphaFoldDB" id="A0A2G1W8Q7"/>
<feature type="active site" description="Proton donor/acceptor" evidence="3">
    <location>
        <position position="238"/>
    </location>
</feature>
<dbReference type="RefSeq" id="WP_099260631.1">
    <property type="nucleotide sequence ID" value="NZ_NIZW01000007.1"/>
</dbReference>
<dbReference type="EMBL" id="NIZW01000007">
    <property type="protein sequence ID" value="PHQ35425.1"/>
    <property type="molecule type" value="Genomic_DNA"/>
</dbReference>
<keyword evidence="1 2" id="KW-0413">Isomerase</keyword>
<organism evidence="5 6">
    <name type="scientific">Rhodopirellula bahusiensis</name>
    <dbReference type="NCBI Taxonomy" id="2014065"/>
    <lineage>
        <taxon>Bacteria</taxon>
        <taxon>Pseudomonadati</taxon>
        <taxon>Planctomycetota</taxon>
        <taxon>Planctomycetia</taxon>
        <taxon>Pirellulales</taxon>
        <taxon>Pirellulaceae</taxon>
        <taxon>Rhodopirellula</taxon>
    </lineage>
</organism>
<dbReference type="InterPro" id="IPR050417">
    <property type="entry name" value="Sugar_Epim/Isomerase"/>
</dbReference>
<evidence type="ECO:0000256" key="1">
    <source>
        <dbReference type="ARBA" id="ARBA00023235"/>
    </source>
</evidence>
<evidence type="ECO:0000313" key="5">
    <source>
        <dbReference type="EMBL" id="PHQ35425.1"/>
    </source>
</evidence>
<feature type="domain" description="Xylose isomerase-like TIM barrel" evidence="4">
    <location>
        <begin position="27"/>
        <end position="258"/>
    </location>
</feature>
<dbReference type="PIRSF" id="PIRSF006241">
    <property type="entry name" value="HyI"/>
    <property type="match status" value="1"/>
</dbReference>
<name>A0A2G1W8Q7_9BACT</name>
<protein>
    <submittedName>
        <fullName evidence="5">Glyoxylate-induced protein</fullName>
    </submittedName>
</protein>
<dbReference type="SUPFAM" id="SSF51658">
    <property type="entry name" value="Xylose isomerase-like"/>
    <property type="match status" value="1"/>
</dbReference>
<dbReference type="PANTHER" id="PTHR43489">
    <property type="entry name" value="ISOMERASE"/>
    <property type="match status" value="1"/>
</dbReference>
<gene>
    <name evidence="5" type="ORF">CEE69_10500</name>
</gene>
<dbReference type="GO" id="GO:0016853">
    <property type="term" value="F:isomerase activity"/>
    <property type="evidence" value="ECO:0007669"/>
    <property type="project" value="UniProtKB-KW"/>
</dbReference>
<comment type="similarity">
    <text evidence="2">Belongs to the hyi family.</text>
</comment>
<dbReference type="InterPro" id="IPR026040">
    <property type="entry name" value="HyI-like"/>
</dbReference>
<dbReference type="InterPro" id="IPR036237">
    <property type="entry name" value="Xyl_isomerase-like_sf"/>
</dbReference>
<dbReference type="InterPro" id="IPR013022">
    <property type="entry name" value="Xyl_isomerase-like_TIM-brl"/>
</dbReference>